<evidence type="ECO:0000313" key="5">
    <source>
        <dbReference type="Proteomes" id="UP001286456"/>
    </source>
</evidence>
<feature type="region of interest" description="Disordered" evidence="2">
    <location>
        <begin position="170"/>
        <end position="250"/>
    </location>
</feature>
<dbReference type="GO" id="GO:0008270">
    <property type="term" value="F:zinc ion binding"/>
    <property type="evidence" value="ECO:0007669"/>
    <property type="project" value="UniProtKB-KW"/>
</dbReference>
<comment type="caution">
    <text evidence="4">The sequence shown here is derived from an EMBL/GenBank/DDBJ whole genome shotgun (WGS) entry which is preliminary data.</text>
</comment>
<name>A0AAE0MHZ6_9PEZI</name>
<dbReference type="EMBL" id="JAUEPO010000002">
    <property type="protein sequence ID" value="KAK3333197.1"/>
    <property type="molecule type" value="Genomic_DNA"/>
</dbReference>
<proteinExistence type="predicted"/>
<dbReference type="SMART" id="SM00343">
    <property type="entry name" value="ZnF_C2HC"/>
    <property type="match status" value="1"/>
</dbReference>
<keyword evidence="1" id="KW-0479">Metal-binding</keyword>
<dbReference type="InterPro" id="IPR001878">
    <property type="entry name" value="Znf_CCHC"/>
</dbReference>
<evidence type="ECO:0000259" key="3">
    <source>
        <dbReference type="PROSITE" id="PS50158"/>
    </source>
</evidence>
<dbReference type="InterPro" id="IPR036875">
    <property type="entry name" value="Znf_CCHC_sf"/>
</dbReference>
<evidence type="ECO:0000256" key="2">
    <source>
        <dbReference type="SAM" id="MobiDB-lite"/>
    </source>
</evidence>
<dbReference type="GO" id="GO:0003676">
    <property type="term" value="F:nucleic acid binding"/>
    <property type="evidence" value="ECO:0007669"/>
    <property type="project" value="InterPro"/>
</dbReference>
<sequence>MSPSTPAAAAADLPSMEKSATPKTMSSRLMTMKFMQRGAVAAATAAATEAAAKSPGTPVKEDEDGSASKRRKVAHVSAPSTPKTPMLYDQKALQAALEEEDKKRKAAIERRAAELGDSHWVLPGAFSTPKNGSRLSLNVVEVGFAQIDYPTAPGASEDAPDVLNLAGKARFQQFNMKKAKSKAKDSKGDDEKSNSSDSDDDSDEDEDSGSEDQASPAVDGSGSGRRTSANEAALKRARPSVPSRRDQERIKAQELAAKRRKKDVKLNTLTSISSAGVSTFQKPSSPMVCHGCGKPGHIMAKCPRKTH</sequence>
<reference evidence="4" key="1">
    <citation type="journal article" date="2023" name="Mol. Phylogenet. Evol.">
        <title>Genome-scale phylogeny and comparative genomics of the fungal order Sordariales.</title>
        <authorList>
            <person name="Hensen N."/>
            <person name="Bonometti L."/>
            <person name="Westerberg I."/>
            <person name="Brannstrom I.O."/>
            <person name="Guillou S."/>
            <person name="Cros-Aarteil S."/>
            <person name="Calhoun S."/>
            <person name="Haridas S."/>
            <person name="Kuo A."/>
            <person name="Mondo S."/>
            <person name="Pangilinan J."/>
            <person name="Riley R."/>
            <person name="LaButti K."/>
            <person name="Andreopoulos B."/>
            <person name="Lipzen A."/>
            <person name="Chen C."/>
            <person name="Yan M."/>
            <person name="Daum C."/>
            <person name="Ng V."/>
            <person name="Clum A."/>
            <person name="Steindorff A."/>
            <person name="Ohm R.A."/>
            <person name="Martin F."/>
            <person name="Silar P."/>
            <person name="Natvig D.O."/>
            <person name="Lalanne C."/>
            <person name="Gautier V."/>
            <person name="Ament-Velasquez S.L."/>
            <person name="Kruys A."/>
            <person name="Hutchinson M.I."/>
            <person name="Powell A.J."/>
            <person name="Barry K."/>
            <person name="Miller A.N."/>
            <person name="Grigoriev I.V."/>
            <person name="Debuchy R."/>
            <person name="Gladieux P."/>
            <person name="Hiltunen Thoren M."/>
            <person name="Johannesson H."/>
        </authorList>
    </citation>
    <scope>NUCLEOTIDE SEQUENCE</scope>
    <source>
        <strain evidence="4">SMH4131-1</strain>
    </source>
</reference>
<dbReference type="AlphaFoldDB" id="A0AAE0MHZ6"/>
<organism evidence="4 5">
    <name type="scientific">Cercophora scortea</name>
    <dbReference type="NCBI Taxonomy" id="314031"/>
    <lineage>
        <taxon>Eukaryota</taxon>
        <taxon>Fungi</taxon>
        <taxon>Dikarya</taxon>
        <taxon>Ascomycota</taxon>
        <taxon>Pezizomycotina</taxon>
        <taxon>Sordariomycetes</taxon>
        <taxon>Sordariomycetidae</taxon>
        <taxon>Sordariales</taxon>
        <taxon>Lasiosphaeriaceae</taxon>
        <taxon>Cercophora</taxon>
    </lineage>
</organism>
<feature type="domain" description="CCHC-type" evidence="3">
    <location>
        <begin position="289"/>
        <end position="304"/>
    </location>
</feature>
<keyword evidence="5" id="KW-1185">Reference proteome</keyword>
<evidence type="ECO:0000313" key="4">
    <source>
        <dbReference type="EMBL" id="KAK3333197.1"/>
    </source>
</evidence>
<dbReference type="SUPFAM" id="SSF57756">
    <property type="entry name" value="Retrovirus zinc finger-like domains"/>
    <property type="match status" value="1"/>
</dbReference>
<accession>A0AAE0MHZ6</accession>
<feature type="compositionally biased region" description="Basic and acidic residues" evidence="2">
    <location>
        <begin position="182"/>
        <end position="194"/>
    </location>
</feature>
<keyword evidence="1" id="KW-0863">Zinc-finger</keyword>
<feature type="region of interest" description="Disordered" evidence="2">
    <location>
        <begin position="45"/>
        <end position="85"/>
    </location>
</feature>
<reference evidence="4" key="2">
    <citation type="submission" date="2023-06" db="EMBL/GenBank/DDBJ databases">
        <authorList>
            <consortium name="Lawrence Berkeley National Laboratory"/>
            <person name="Haridas S."/>
            <person name="Hensen N."/>
            <person name="Bonometti L."/>
            <person name="Westerberg I."/>
            <person name="Brannstrom I.O."/>
            <person name="Guillou S."/>
            <person name="Cros-Aarteil S."/>
            <person name="Calhoun S."/>
            <person name="Kuo A."/>
            <person name="Mondo S."/>
            <person name="Pangilinan J."/>
            <person name="Riley R."/>
            <person name="Labutti K."/>
            <person name="Andreopoulos B."/>
            <person name="Lipzen A."/>
            <person name="Chen C."/>
            <person name="Yanf M."/>
            <person name="Daum C."/>
            <person name="Ng V."/>
            <person name="Clum A."/>
            <person name="Steindorff A."/>
            <person name="Ohm R."/>
            <person name="Martin F."/>
            <person name="Silar P."/>
            <person name="Natvig D."/>
            <person name="Lalanne C."/>
            <person name="Gautier V."/>
            <person name="Ament-Velasquez S.L."/>
            <person name="Kruys A."/>
            <person name="Hutchinson M.I."/>
            <person name="Powell A.J."/>
            <person name="Barry K."/>
            <person name="Miller A.N."/>
            <person name="Grigoriev I.V."/>
            <person name="Debuchy R."/>
            <person name="Gladieux P."/>
            <person name="Thoren M.H."/>
            <person name="Johannesson H."/>
        </authorList>
    </citation>
    <scope>NUCLEOTIDE SEQUENCE</scope>
    <source>
        <strain evidence="4">SMH4131-1</strain>
    </source>
</reference>
<dbReference type="Proteomes" id="UP001286456">
    <property type="component" value="Unassembled WGS sequence"/>
</dbReference>
<evidence type="ECO:0000256" key="1">
    <source>
        <dbReference type="PROSITE-ProRule" id="PRU00047"/>
    </source>
</evidence>
<protein>
    <recommendedName>
        <fullName evidence="3">CCHC-type domain-containing protein</fullName>
    </recommendedName>
</protein>
<gene>
    <name evidence="4" type="ORF">B0T19DRAFT_119371</name>
</gene>
<dbReference type="PROSITE" id="PS50158">
    <property type="entry name" value="ZF_CCHC"/>
    <property type="match status" value="1"/>
</dbReference>
<feature type="region of interest" description="Disordered" evidence="2">
    <location>
        <begin position="1"/>
        <end position="28"/>
    </location>
</feature>
<feature type="compositionally biased region" description="Acidic residues" evidence="2">
    <location>
        <begin position="197"/>
        <end position="210"/>
    </location>
</feature>
<keyword evidence="1" id="KW-0862">Zinc</keyword>